<dbReference type="EMBL" id="JH816447">
    <property type="protein sequence ID" value="EKC28696.1"/>
    <property type="molecule type" value="Genomic_DNA"/>
</dbReference>
<accession>K1R484</accession>
<dbReference type="HOGENOM" id="CLU_2335632_0_0_1"/>
<gene>
    <name evidence="1" type="ORF">CGI_10018954</name>
</gene>
<reference evidence="1" key="1">
    <citation type="journal article" date="2012" name="Nature">
        <title>The oyster genome reveals stress adaptation and complexity of shell formation.</title>
        <authorList>
            <person name="Zhang G."/>
            <person name="Fang X."/>
            <person name="Guo X."/>
            <person name="Li L."/>
            <person name="Luo R."/>
            <person name="Xu F."/>
            <person name="Yang P."/>
            <person name="Zhang L."/>
            <person name="Wang X."/>
            <person name="Qi H."/>
            <person name="Xiong Z."/>
            <person name="Que H."/>
            <person name="Xie Y."/>
            <person name="Holland P.W."/>
            <person name="Paps J."/>
            <person name="Zhu Y."/>
            <person name="Wu F."/>
            <person name="Chen Y."/>
            <person name="Wang J."/>
            <person name="Peng C."/>
            <person name="Meng J."/>
            <person name="Yang L."/>
            <person name="Liu J."/>
            <person name="Wen B."/>
            <person name="Zhang N."/>
            <person name="Huang Z."/>
            <person name="Zhu Q."/>
            <person name="Feng Y."/>
            <person name="Mount A."/>
            <person name="Hedgecock D."/>
            <person name="Xu Z."/>
            <person name="Liu Y."/>
            <person name="Domazet-Loso T."/>
            <person name="Du Y."/>
            <person name="Sun X."/>
            <person name="Zhang S."/>
            <person name="Liu B."/>
            <person name="Cheng P."/>
            <person name="Jiang X."/>
            <person name="Li J."/>
            <person name="Fan D."/>
            <person name="Wang W."/>
            <person name="Fu W."/>
            <person name="Wang T."/>
            <person name="Wang B."/>
            <person name="Zhang J."/>
            <person name="Peng Z."/>
            <person name="Li Y."/>
            <person name="Li N."/>
            <person name="Wang J."/>
            <person name="Chen M."/>
            <person name="He Y."/>
            <person name="Tan F."/>
            <person name="Song X."/>
            <person name="Zheng Q."/>
            <person name="Huang R."/>
            <person name="Yang H."/>
            <person name="Du X."/>
            <person name="Chen L."/>
            <person name="Yang M."/>
            <person name="Gaffney P.M."/>
            <person name="Wang S."/>
            <person name="Luo L."/>
            <person name="She Z."/>
            <person name="Ming Y."/>
            <person name="Huang W."/>
            <person name="Zhang S."/>
            <person name="Huang B."/>
            <person name="Zhang Y."/>
            <person name="Qu T."/>
            <person name="Ni P."/>
            <person name="Miao G."/>
            <person name="Wang J."/>
            <person name="Wang Q."/>
            <person name="Steinberg C.E."/>
            <person name="Wang H."/>
            <person name="Li N."/>
            <person name="Qian L."/>
            <person name="Zhang G."/>
            <person name="Li Y."/>
            <person name="Yang H."/>
            <person name="Liu X."/>
            <person name="Wang J."/>
            <person name="Yin Y."/>
            <person name="Wang J."/>
        </authorList>
    </citation>
    <scope>NUCLEOTIDE SEQUENCE [LARGE SCALE GENOMIC DNA]</scope>
    <source>
        <strain evidence="1">05x7-T-G4-1.051#20</strain>
    </source>
</reference>
<proteinExistence type="predicted"/>
<organism evidence="1">
    <name type="scientific">Magallana gigas</name>
    <name type="common">Pacific oyster</name>
    <name type="synonym">Crassostrea gigas</name>
    <dbReference type="NCBI Taxonomy" id="29159"/>
    <lineage>
        <taxon>Eukaryota</taxon>
        <taxon>Metazoa</taxon>
        <taxon>Spiralia</taxon>
        <taxon>Lophotrochozoa</taxon>
        <taxon>Mollusca</taxon>
        <taxon>Bivalvia</taxon>
        <taxon>Autobranchia</taxon>
        <taxon>Pteriomorphia</taxon>
        <taxon>Ostreida</taxon>
        <taxon>Ostreoidea</taxon>
        <taxon>Ostreidae</taxon>
        <taxon>Magallana</taxon>
    </lineage>
</organism>
<dbReference type="InParanoid" id="K1R484"/>
<name>K1R484_MAGGI</name>
<evidence type="ECO:0000313" key="1">
    <source>
        <dbReference type="EMBL" id="EKC28696.1"/>
    </source>
</evidence>
<protein>
    <submittedName>
        <fullName evidence="1">Uncharacterized protein</fullName>
    </submittedName>
</protein>
<dbReference type="AlphaFoldDB" id="K1R484"/>
<sequence length="98" mass="10949">MAAEKGDCHHNMMYDLEESPRIQEIPNDHAEPAEHLYGSCSYEDTCYSTLALRVNIESVLEPCSSRQEVFNEDNNAVPAFGEGTVLSGVQRIIMEENA</sequence>